<dbReference type="EMBL" id="BMAO01019203">
    <property type="protein sequence ID" value="GFR29035.1"/>
    <property type="molecule type" value="Genomic_DNA"/>
</dbReference>
<comment type="caution">
    <text evidence="1">The sequence shown here is derived from an EMBL/GenBank/DDBJ whole genome shotgun (WGS) entry which is preliminary data.</text>
</comment>
<sequence>AVTKAKGTRTMETFSGADLVQIYTNGSSDETPIGWRRYSHHSTKWHNSTPKTWSRQHIEFNFT</sequence>
<evidence type="ECO:0000313" key="2">
    <source>
        <dbReference type="Proteomes" id="UP000887116"/>
    </source>
</evidence>
<feature type="non-terminal residue" evidence="1">
    <location>
        <position position="1"/>
    </location>
</feature>
<evidence type="ECO:0000313" key="1">
    <source>
        <dbReference type="EMBL" id="GFR29035.1"/>
    </source>
</evidence>
<protein>
    <submittedName>
        <fullName evidence="1">Uncharacterized protein</fullName>
    </submittedName>
</protein>
<accession>A0A8X6M0S0</accession>
<proteinExistence type="predicted"/>
<dbReference type="Proteomes" id="UP000887116">
    <property type="component" value="Unassembled WGS sequence"/>
</dbReference>
<dbReference type="AlphaFoldDB" id="A0A8X6M0S0"/>
<gene>
    <name evidence="1" type="ORF">TNCT_336321</name>
</gene>
<organism evidence="1 2">
    <name type="scientific">Trichonephila clavata</name>
    <name type="common">Joro spider</name>
    <name type="synonym">Nephila clavata</name>
    <dbReference type="NCBI Taxonomy" id="2740835"/>
    <lineage>
        <taxon>Eukaryota</taxon>
        <taxon>Metazoa</taxon>
        <taxon>Ecdysozoa</taxon>
        <taxon>Arthropoda</taxon>
        <taxon>Chelicerata</taxon>
        <taxon>Arachnida</taxon>
        <taxon>Araneae</taxon>
        <taxon>Araneomorphae</taxon>
        <taxon>Entelegynae</taxon>
        <taxon>Araneoidea</taxon>
        <taxon>Nephilidae</taxon>
        <taxon>Trichonephila</taxon>
    </lineage>
</organism>
<name>A0A8X6M0S0_TRICU</name>
<keyword evidence="2" id="KW-1185">Reference proteome</keyword>
<reference evidence="1" key="1">
    <citation type="submission" date="2020-07" db="EMBL/GenBank/DDBJ databases">
        <title>Multicomponent nature underlies the extraordinary mechanical properties of spider dragline silk.</title>
        <authorList>
            <person name="Kono N."/>
            <person name="Nakamura H."/>
            <person name="Mori M."/>
            <person name="Yoshida Y."/>
            <person name="Ohtoshi R."/>
            <person name="Malay A.D."/>
            <person name="Moran D.A.P."/>
            <person name="Tomita M."/>
            <person name="Numata K."/>
            <person name="Arakawa K."/>
        </authorList>
    </citation>
    <scope>NUCLEOTIDE SEQUENCE</scope>
</reference>